<proteinExistence type="inferred from homology"/>
<dbReference type="GO" id="GO:0004177">
    <property type="term" value="F:aminopeptidase activity"/>
    <property type="evidence" value="ECO:0007669"/>
    <property type="project" value="TreeGrafter"/>
</dbReference>
<accession>A0A0P7UHS2</accession>
<feature type="non-terminal residue" evidence="7">
    <location>
        <position position="1"/>
    </location>
</feature>
<dbReference type="InterPro" id="IPR000994">
    <property type="entry name" value="Pept_M24"/>
</dbReference>
<feature type="domain" description="Peptidase M24" evidence="6">
    <location>
        <begin position="2"/>
        <end position="189"/>
    </location>
</feature>
<dbReference type="InterPro" id="IPR036005">
    <property type="entry name" value="Creatinase/aminopeptidase-like"/>
</dbReference>
<reference evidence="7 8" key="1">
    <citation type="submission" date="2015-08" db="EMBL/GenBank/DDBJ databases">
        <title>The genome of the Asian arowana (Scleropages formosus).</title>
        <authorList>
            <person name="Tan M.H."/>
            <person name="Gan H.M."/>
            <person name="Croft L.J."/>
            <person name="Austin C.M."/>
        </authorList>
    </citation>
    <scope>NUCLEOTIDE SEQUENCE [LARGE SCALE GENOMIC DNA]</scope>
    <source>
        <strain evidence="7">Aro1</strain>
    </source>
</reference>
<keyword evidence="4" id="KW-0378">Hydrolase</keyword>
<sequence length="189" mass="20896">AFKKTMSMSQGDIDEALLYAKFDFECRAQGANFLAYPPVVAGGNRANTLHYINNNQIIKDGELVLLDGGCEYFGYVSDITRTWPVNGKFSPAQAELYEAVLEVQMYCISLCCPGTSLDYIYSTMLTLLGQKLKKLGIIGSTASEEDARKAARRYCPHHVGHYLGMDVHDTSELSRSLPLQPGMVITIEP</sequence>
<dbReference type="EMBL" id="JARO02004847">
    <property type="protein sequence ID" value="KPP67813.1"/>
    <property type="molecule type" value="Genomic_DNA"/>
</dbReference>
<evidence type="ECO:0000256" key="1">
    <source>
        <dbReference type="ARBA" id="ARBA00001936"/>
    </source>
</evidence>
<gene>
    <name evidence="7" type="ORF">Z043_113556</name>
</gene>
<evidence type="ECO:0000256" key="2">
    <source>
        <dbReference type="ARBA" id="ARBA00008766"/>
    </source>
</evidence>
<dbReference type="Proteomes" id="UP000034805">
    <property type="component" value="Unassembled WGS sequence"/>
</dbReference>
<comment type="similarity">
    <text evidence="2">Belongs to the peptidase M24B family.</text>
</comment>
<evidence type="ECO:0000256" key="5">
    <source>
        <dbReference type="ARBA" id="ARBA00023211"/>
    </source>
</evidence>
<evidence type="ECO:0000256" key="3">
    <source>
        <dbReference type="ARBA" id="ARBA00022723"/>
    </source>
</evidence>
<evidence type="ECO:0000256" key="4">
    <source>
        <dbReference type="ARBA" id="ARBA00022801"/>
    </source>
</evidence>
<comment type="cofactor">
    <cofactor evidence="1">
        <name>Mn(2+)</name>
        <dbReference type="ChEBI" id="CHEBI:29035"/>
    </cofactor>
</comment>
<dbReference type="Pfam" id="PF00557">
    <property type="entry name" value="Peptidase_M24"/>
    <property type="match status" value="1"/>
</dbReference>
<dbReference type="GO" id="GO:0005739">
    <property type="term" value="C:mitochondrion"/>
    <property type="evidence" value="ECO:0007669"/>
    <property type="project" value="TreeGrafter"/>
</dbReference>
<dbReference type="AlphaFoldDB" id="A0A0P7UHS2"/>
<comment type="caution">
    <text evidence="7">The sequence shown here is derived from an EMBL/GenBank/DDBJ whole genome shotgun (WGS) entry which is preliminary data.</text>
</comment>
<dbReference type="InterPro" id="IPR052433">
    <property type="entry name" value="X-Pro_dipept-like"/>
</dbReference>
<feature type="non-terminal residue" evidence="7">
    <location>
        <position position="189"/>
    </location>
</feature>
<dbReference type="GO" id="GO:0046872">
    <property type="term" value="F:metal ion binding"/>
    <property type="evidence" value="ECO:0007669"/>
    <property type="project" value="UniProtKB-KW"/>
</dbReference>
<name>A0A0P7UHS2_SCLFO</name>
<dbReference type="PANTHER" id="PTHR43226">
    <property type="entry name" value="XAA-PRO AMINOPEPTIDASE 3"/>
    <property type="match status" value="1"/>
</dbReference>
<dbReference type="Gene3D" id="3.90.230.10">
    <property type="entry name" value="Creatinase/methionine aminopeptidase superfamily"/>
    <property type="match status" value="1"/>
</dbReference>
<protein>
    <recommendedName>
        <fullName evidence="6">Peptidase M24 domain-containing protein</fullName>
    </recommendedName>
</protein>
<dbReference type="GO" id="GO:0006508">
    <property type="term" value="P:proteolysis"/>
    <property type="evidence" value="ECO:0007669"/>
    <property type="project" value="TreeGrafter"/>
</dbReference>
<evidence type="ECO:0000259" key="6">
    <source>
        <dbReference type="Pfam" id="PF00557"/>
    </source>
</evidence>
<dbReference type="SUPFAM" id="SSF55920">
    <property type="entry name" value="Creatinase/aminopeptidase"/>
    <property type="match status" value="1"/>
</dbReference>
<evidence type="ECO:0000313" key="8">
    <source>
        <dbReference type="Proteomes" id="UP000034805"/>
    </source>
</evidence>
<keyword evidence="3" id="KW-0479">Metal-binding</keyword>
<evidence type="ECO:0000313" key="7">
    <source>
        <dbReference type="EMBL" id="KPP67813.1"/>
    </source>
</evidence>
<dbReference type="PANTHER" id="PTHR43226:SF4">
    <property type="entry name" value="XAA-PRO AMINOPEPTIDASE 3"/>
    <property type="match status" value="1"/>
</dbReference>
<organism evidence="7 8">
    <name type="scientific">Scleropages formosus</name>
    <name type="common">Asian bonytongue</name>
    <name type="synonym">Osteoglossum formosum</name>
    <dbReference type="NCBI Taxonomy" id="113540"/>
    <lineage>
        <taxon>Eukaryota</taxon>
        <taxon>Metazoa</taxon>
        <taxon>Chordata</taxon>
        <taxon>Craniata</taxon>
        <taxon>Vertebrata</taxon>
        <taxon>Euteleostomi</taxon>
        <taxon>Actinopterygii</taxon>
        <taxon>Neopterygii</taxon>
        <taxon>Teleostei</taxon>
        <taxon>Osteoglossocephala</taxon>
        <taxon>Osteoglossomorpha</taxon>
        <taxon>Osteoglossiformes</taxon>
        <taxon>Osteoglossidae</taxon>
        <taxon>Scleropages</taxon>
    </lineage>
</organism>
<keyword evidence="5" id="KW-0464">Manganese</keyword>